<name>A0A8J5MLJ8_HOMAM</name>
<proteinExistence type="predicted"/>
<dbReference type="PANTHER" id="PTHR13847">
    <property type="entry name" value="SARCOSINE DEHYDROGENASE-RELATED"/>
    <property type="match status" value="1"/>
</dbReference>
<dbReference type="FunFam" id="3.30.9.10:FF:000026">
    <property type="entry name" value="FAD-dependent oxidoreductase domain-containing protein 1"/>
    <property type="match status" value="1"/>
</dbReference>
<dbReference type="GO" id="GO:0016491">
    <property type="term" value="F:oxidoreductase activity"/>
    <property type="evidence" value="ECO:0007669"/>
    <property type="project" value="UniProtKB-KW"/>
</dbReference>
<dbReference type="GO" id="GO:0032981">
    <property type="term" value="P:mitochondrial respiratory chain complex I assembly"/>
    <property type="evidence" value="ECO:0007669"/>
    <property type="project" value="TreeGrafter"/>
</dbReference>
<comment type="caution">
    <text evidence="6">The sequence shown here is derived from an EMBL/GenBank/DDBJ whole genome shotgun (WGS) entry which is preliminary data.</text>
</comment>
<evidence type="ECO:0000259" key="5">
    <source>
        <dbReference type="Pfam" id="PF01266"/>
    </source>
</evidence>
<reference evidence="6" key="1">
    <citation type="journal article" date="2021" name="Sci. Adv.">
        <title>The American lobster genome reveals insights on longevity, neural, and immune adaptations.</title>
        <authorList>
            <person name="Polinski J.M."/>
            <person name="Zimin A.V."/>
            <person name="Clark K.F."/>
            <person name="Kohn A.B."/>
            <person name="Sadowski N."/>
            <person name="Timp W."/>
            <person name="Ptitsyn A."/>
            <person name="Khanna P."/>
            <person name="Romanova D.Y."/>
            <person name="Williams P."/>
            <person name="Greenwood S.J."/>
            <person name="Moroz L.L."/>
            <person name="Walt D.R."/>
            <person name="Bodnar A.G."/>
        </authorList>
    </citation>
    <scope>NUCLEOTIDE SEQUENCE</scope>
    <source>
        <strain evidence="6">GMGI-L3</strain>
    </source>
</reference>
<evidence type="ECO:0000256" key="3">
    <source>
        <dbReference type="ARBA" id="ARBA00046185"/>
    </source>
</evidence>
<evidence type="ECO:0000313" key="6">
    <source>
        <dbReference type="EMBL" id="KAG7155677.1"/>
    </source>
</evidence>
<protein>
    <recommendedName>
        <fullName evidence="2">FAD-dependent oxidoreductase domain-containing protein 1</fullName>
    </recommendedName>
</protein>
<evidence type="ECO:0000256" key="2">
    <source>
        <dbReference type="ARBA" id="ARBA00039785"/>
    </source>
</evidence>
<feature type="region of interest" description="Disordered" evidence="4">
    <location>
        <begin position="37"/>
        <end position="65"/>
    </location>
</feature>
<evidence type="ECO:0000313" key="7">
    <source>
        <dbReference type="Proteomes" id="UP000747542"/>
    </source>
</evidence>
<dbReference type="InterPro" id="IPR006076">
    <property type="entry name" value="FAD-dep_OxRdtase"/>
</dbReference>
<dbReference type="PANTHER" id="PTHR13847:SF287">
    <property type="entry name" value="FAD-DEPENDENT OXIDOREDUCTASE DOMAIN-CONTAINING PROTEIN 1"/>
    <property type="match status" value="1"/>
</dbReference>
<evidence type="ECO:0000256" key="1">
    <source>
        <dbReference type="ARBA" id="ARBA00023002"/>
    </source>
</evidence>
<comment type="function">
    <text evidence="3">Required for the assembly of the mitochondrial membrane respiratory chain NADH dehydrogenase (Complex I). Involved in mid-late stages of complex I assembly.</text>
</comment>
<keyword evidence="1" id="KW-0560">Oxidoreductase</keyword>
<dbReference type="Gene3D" id="3.50.50.60">
    <property type="entry name" value="FAD/NAD(P)-binding domain"/>
    <property type="match status" value="1"/>
</dbReference>
<dbReference type="GO" id="GO:0005739">
    <property type="term" value="C:mitochondrion"/>
    <property type="evidence" value="ECO:0007669"/>
    <property type="project" value="GOC"/>
</dbReference>
<dbReference type="AlphaFoldDB" id="A0A8J5MLJ8"/>
<dbReference type="SUPFAM" id="SSF51905">
    <property type="entry name" value="FAD/NAD(P)-binding domain"/>
    <property type="match status" value="1"/>
</dbReference>
<dbReference type="Gene3D" id="3.30.9.10">
    <property type="entry name" value="D-Amino Acid Oxidase, subunit A, domain 2"/>
    <property type="match status" value="1"/>
</dbReference>
<organism evidence="6 7">
    <name type="scientific">Homarus americanus</name>
    <name type="common">American lobster</name>
    <dbReference type="NCBI Taxonomy" id="6706"/>
    <lineage>
        <taxon>Eukaryota</taxon>
        <taxon>Metazoa</taxon>
        <taxon>Ecdysozoa</taxon>
        <taxon>Arthropoda</taxon>
        <taxon>Crustacea</taxon>
        <taxon>Multicrustacea</taxon>
        <taxon>Malacostraca</taxon>
        <taxon>Eumalacostraca</taxon>
        <taxon>Eucarida</taxon>
        <taxon>Decapoda</taxon>
        <taxon>Pleocyemata</taxon>
        <taxon>Astacidea</taxon>
        <taxon>Nephropoidea</taxon>
        <taxon>Nephropidae</taxon>
        <taxon>Homarus</taxon>
    </lineage>
</organism>
<dbReference type="Proteomes" id="UP000747542">
    <property type="component" value="Unassembled WGS sequence"/>
</dbReference>
<sequence>MYCITRTSLRRLGEQWTGVSYSQVKSVFEYSDVSRRGLSSSSTTCSDRHDDPPNSQDNKNQNFRRHKYANPLQRTIGILSDDVKGFFFGVQSRFPTTGKTLDGGDPRPEPQDRLGEYTRASTVLSVGGIRQQFSVPENIQLSMYGMEFLRKAPQLLGVEGMDPPDMQDLGAKVDFMSAAQLKDKFPWLNTDGVEGGVLGLENEGWFDPWSLLFSLRRKAVSLGTQYVNGRVTGLESQILDDAILETDYRSNVKNLRKAEITLANGEKRNIHFAILVLAAGAWSGEIGRLVGIGKGDGVMAAPIPVEPRKRYVYCVHAPDGPGLNSPLVIDPNGTYFRREGLGGNYLCGQSPHEDNEPPVDDLKVDEKFFEDEVWPTIANRVPSFENLKLHTSWAGYYDYNTFDQNGIIGLHPLVSNMFIATGFSGHGIQQAAGVGRAIMECILLGEYRTINLERLGFERILLNEPLYEKNIV</sequence>
<keyword evidence="7" id="KW-1185">Reference proteome</keyword>
<feature type="domain" description="FAD dependent oxidoreductase" evidence="5">
    <location>
        <begin position="167"/>
        <end position="439"/>
    </location>
</feature>
<accession>A0A8J5MLJ8</accession>
<evidence type="ECO:0000256" key="4">
    <source>
        <dbReference type="SAM" id="MobiDB-lite"/>
    </source>
</evidence>
<gene>
    <name evidence="6" type="primary">Foxred1-L1</name>
    <name evidence="6" type="ORF">Hamer_G016056</name>
</gene>
<dbReference type="EMBL" id="JAHLQT010041065">
    <property type="protein sequence ID" value="KAG7155677.1"/>
    <property type="molecule type" value="Genomic_DNA"/>
</dbReference>
<dbReference type="Pfam" id="PF01266">
    <property type="entry name" value="DAO"/>
    <property type="match status" value="1"/>
</dbReference>
<dbReference type="InterPro" id="IPR036188">
    <property type="entry name" value="FAD/NAD-bd_sf"/>
</dbReference>